<accession>A0A2X0P2D7</accession>
<feature type="region of interest" description="Disordered" evidence="1">
    <location>
        <begin position="1"/>
        <end position="44"/>
    </location>
</feature>
<organism evidence="2 3">
    <name type="scientific">Microbotryum silenes-dioicae</name>
    <dbReference type="NCBI Taxonomy" id="796604"/>
    <lineage>
        <taxon>Eukaryota</taxon>
        <taxon>Fungi</taxon>
        <taxon>Dikarya</taxon>
        <taxon>Basidiomycota</taxon>
        <taxon>Pucciniomycotina</taxon>
        <taxon>Microbotryomycetes</taxon>
        <taxon>Microbotryales</taxon>
        <taxon>Microbotryaceae</taxon>
        <taxon>Microbotryum</taxon>
    </lineage>
</organism>
<dbReference type="Proteomes" id="UP000249464">
    <property type="component" value="Unassembled WGS sequence"/>
</dbReference>
<gene>
    <name evidence="2" type="primary">BQ5605_C002g01679</name>
    <name evidence="2" type="ORF">BQ5605_C002G01679</name>
</gene>
<dbReference type="EMBL" id="FQNC01000041">
    <property type="protein sequence ID" value="SGY34762.1"/>
    <property type="molecule type" value="Genomic_DNA"/>
</dbReference>
<protein>
    <submittedName>
        <fullName evidence="2">BQ5605_C002g01679 protein</fullName>
    </submittedName>
</protein>
<reference evidence="2 3" key="1">
    <citation type="submission" date="2016-11" db="EMBL/GenBank/DDBJ databases">
        <authorList>
            <person name="Jaros S."/>
            <person name="Januszkiewicz K."/>
            <person name="Wedrychowicz H."/>
        </authorList>
    </citation>
    <scope>NUCLEOTIDE SEQUENCE [LARGE SCALE GENOMIC DNA]</scope>
</reference>
<proteinExistence type="predicted"/>
<dbReference type="AlphaFoldDB" id="A0A2X0P2D7"/>
<sequence>MDDSVGKFMHPMSARKREIDYGNSYSESPRLEFDRPSQAQAVTSGATVGEDLGACQEDDLQWQLEA</sequence>
<evidence type="ECO:0000256" key="1">
    <source>
        <dbReference type="SAM" id="MobiDB-lite"/>
    </source>
</evidence>
<keyword evidence="3" id="KW-1185">Reference proteome</keyword>
<name>A0A2X0P2D7_9BASI</name>
<evidence type="ECO:0000313" key="2">
    <source>
        <dbReference type="EMBL" id="SGY34762.1"/>
    </source>
</evidence>
<evidence type="ECO:0000313" key="3">
    <source>
        <dbReference type="Proteomes" id="UP000249464"/>
    </source>
</evidence>